<organism evidence="2 3">
    <name type="scientific">Nocardiopsis alba</name>
    <dbReference type="NCBI Taxonomy" id="53437"/>
    <lineage>
        <taxon>Bacteria</taxon>
        <taxon>Bacillati</taxon>
        <taxon>Actinomycetota</taxon>
        <taxon>Actinomycetes</taxon>
        <taxon>Streptosporangiales</taxon>
        <taxon>Nocardiopsidaceae</taxon>
        <taxon>Nocardiopsis</taxon>
    </lineage>
</organism>
<name>A0A7K2J077_9ACTN</name>
<proteinExistence type="predicted"/>
<dbReference type="Proteomes" id="UP000467124">
    <property type="component" value="Unassembled WGS sequence"/>
</dbReference>
<dbReference type="AlphaFoldDB" id="A0A7K2J077"/>
<accession>A0A7K2J077</accession>
<dbReference type="EMBL" id="WWHY01000001">
    <property type="protein sequence ID" value="MYR35621.1"/>
    <property type="molecule type" value="Genomic_DNA"/>
</dbReference>
<evidence type="ECO:0000313" key="3">
    <source>
        <dbReference type="Proteomes" id="UP000467124"/>
    </source>
</evidence>
<protein>
    <submittedName>
        <fullName evidence="2">Pyridoxamine 5'-phosphate oxidase family protein</fullName>
    </submittedName>
</protein>
<reference evidence="2 3" key="1">
    <citation type="journal article" date="2019" name="Nat. Commun.">
        <title>The antimicrobial potential of Streptomyces from insect microbiomes.</title>
        <authorList>
            <person name="Chevrette M.G."/>
            <person name="Carlson C.M."/>
            <person name="Ortega H.E."/>
            <person name="Thomas C."/>
            <person name="Ananiev G.E."/>
            <person name="Barns K.J."/>
            <person name="Book A.J."/>
            <person name="Cagnazzo J."/>
            <person name="Carlos C."/>
            <person name="Flanigan W."/>
            <person name="Grubbs K.J."/>
            <person name="Horn H.A."/>
            <person name="Hoffmann F.M."/>
            <person name="Klassen J.L."/>
            <person name="Knack J.J."/>
            <person name="Lewin G.R."/>
            <person name="McDonald B.R."/>
            <person name="Muller L."/>
            <person name="Melo W.G.P."/>
            <person name="Pinto-Tomas A.A."/>
            <person name="Schmitz A."/>
            <person name="Wendt-Pienkowski E."/>
            <person name="Wildman S."/>
            <person name="Zhao M."/>
            <person name="Zhang F."/>
            <person name="Bugni T.S."/>
            <person name="Andes D.R."/>
            <person name="Pupo M.T."/>
            <person name="Currie C.R."/>
        </authorList>
    </citation>
    <scope>NUCLEOTIDE SEQUENCE [LARGE SCALE GENOMIC DNA]</scope>
    <source>
        <strain evidence="2 3">SID5840</strain>
    </source>
</reference>
<comment type="caution">
    <text evidence="2">The sequence shown here is derived from an EMBL/GenBank/DDBJ whole genome shotgun (WGS) entry which is preliminary data.</text>
</comment>
<dbReference type="Pfam" id="PF01243">
    <property type="entry name" value="PNPOx_N"/>
    <property type="match status" value="1"/>
</dbReference>
<evidence type="ECO:0000259" key="1">
    <source>
        <dbReference type="Pfam" id="PF01243"/>
    </source>
</evidence>
<dbReference type="Gene3D" id="2.30.110.10">
    <property type="entry name" value="Electron Transport, Fmn-binding Protein, Chain A"/>
    <property type="match status" value="1"/>
</dbReference>
<dbReference type="InterPro" id="IPR012349">
    <property type="entry name" value="Split_barrel_FMN-bd"/>
</dbReference>
<dbReference type="InterPro" id="IPR011576">
    <property type="entry name" value="Pyridox_Oxase_N"/>
</dbReference>
<evidence type="ECO:0000313" key="2">
    <source>
        <dbReference type="EMBL" id="MYR35621.1"/>
    </source>
</evidence>
<dbReference type="RefSeq" id="WP_161112218.1">
    <property type="nucleotide sequence ID" value="NZ_WWHY01000001.1"/>
</dbReference>
<sequence>MNPGSHARSCGRVQDFAAVREDFDAIVGSVVYSTMTTVDAEGRPRSRVLIPVWETGGEVPLGWLGTYRTPVKTAHLRGNPHASFSYWSPAQNTVSVDVVAEWIDDPRVREHVWDLYRHGSPPGAGYDPGGFWEGPDDPRFQVLRLEPWRIQVLRGRDLVSGVPSRIWRRDRG</sequence>
<feature type="domain" description="Pyridoxamine 5'-phosphate oxidase N-terminal" evidence="1">
    <location>
        <begin position="24"/>
        <end position="151"/>
    </location>
</feature>
<gene>
    <name evidence="2" type="ORF">GTW20_26000</name>
</gene>
<dbReference type="SUPFAM" id="SSF50475">
    <property type="entry name" value="FMN-binding split barrel"/>
    <property type="match status" value="1"/>
</dbReference>